<dbReference type="AlphaFoldDB" id="A0A7V7PLI2"/>
<feature type="compositionally biased region" description="Low complexity" evidence="1">
    <location>
        <begin position="350"/>
        <end position="371"/>
    </location>
</feature>
<dbReference type="Proteomes" id="UP000432089">
    <property type="component" value="Unassembled WGS sequence"/>
</dbReference>
<evidence type="ECO:0000313" key="2">
    <source>
        <dbReference type="EMBL" id="KAB0677234.1"/>
    </source>
</evidence>
<accession>A0A7V7PLI2</accession>
<feature type="region of interest" description="Disordered" evidence="1">
    <location>
        <begin position="154"/>
        <end position="176"/>
    </location>
</feature>
<evidence type="ECO:0000256" key="1">
    <source>
        <dbReference type="SAM" id="MobiDB-lite"/>
    </source>
</evidence>
<proteinExistence type="predicted"/>
<organism evidence="2 3">
    <name type="scientific">Plantimonas leprariae</name>
    <dbReference type="NCBI Taxonomy" id="2615207"/>
    <lineage>
        <taxon>Bacteria</taxon>
        <taxon>Pseudomonadati</taxon>
        <taxon>Pseudomonadota</taxon>
        <taxon>Alphaproteobacteria</taxon>
        <taxon>Hyphomicrobiales</taxon>
        <taxon>Aurantimonadaceae</taxon>
        <taxon>Plantimonas</taxon>
    </lineage>
</organism>
<name>A0A7V7PLI2_9HYPH</name>
<dbReference type="RefSeq" id="WP_150972510.1">
    <property type="nucleotide sequence ID" value="NZ_VZDO01000018.1"/>
</dbReference>
<sequence length="371" mass="39628">MLAVAYYRAVPDPAVAEAELAVQRRSVETWVAEHGAAIIAEFTETEGEGRARPVFGAARRRAAEAGAVTLVATDKPIGPRGAFHPSSPYRGPQIVVIEDPAAIERRAWAQTSRVVVYLRDPDGDAKLTAVSLAQQEAAIADAVRCSRYTVLATFTEPEGGTPPSAGAGQPDDADPARPELARALALCRAERARLLVGTDLRLRAGGQPLDLAGIDVPHIIGFRPEPVWPERIDCPSDLPAPVALQFGTVWHGNRRALYLANGTGADLHDVVATRAGWTLGFGDLTVLPTHTVRIAKLAAGIGVRVDTHDLMFDADFVLSWRVTAATADGRRWQGTLTLPKGDPRNRQLGLRDWAPLPPDADAAASDRPADS</sequence>
<reference evidence="2 3" key="1">
    <citation type="submission" date="2019-09" db="EMBL/GenBank/DDBJ databases">
        <title>YIM 132180 draft genome.</title>
        <authorList>
            <person name="Zhang K."/>
        </authorList>
    </citation>
    <scope>NUCLEOTIDE SEQUENCE [LARGE SCALE GENOMIC DNA]</scope>
    <source>
        <strain evidence="2 3">YIM 132180</strain>
    </source>
</reference>
<gene>
    <name evidence="2" type="ORF">F6X38_19155</name>
</gene>
<keyword evidence="3" id="KW-1185">Reference proteome</keyword>
<protein>
    <submittedName>
        <fullName evidence="2">Recombinase family protein</fullName>
    </submittedName>
</protein>
<feature type="region of interest" description="Disordered" evidence="1">
    <location>
        <begin position="335"/>
        <end position="371"/>
    </location>
</feature>
<evidence type="ECO:0000313" key="3">
    <source>
        <dbReference type="Proteomes" id="UP000432089"/>
    </source>
</evidence>
<dbReference type="EMBL" id="VZDO01000018">
    <property type="protein sequence ID" value="KAB0677234.1"/>
    <property type="molecule type" value="Genomic_DNA"/>
</dbReference>
<comment type="caution">
    <text evidence="2">The sequence shown here is derived from an EMBL/GenBank/DDBJ whole genome shotgun (WGS) entry which is preliminary data.</text>
</comment>